<gene>
    <name evidence="1" type="ORF">PDMSB3_3180</name>
</gene>
<reference evidence="1 2" key="1">
    <citation type="submission" date="2019-08" db="EMBL/GenBank/DDBJ databases">
        <authorList>
            <person name="Herpell B J."/>
        </authorList>
    </citation>
    <scope>NUCLEOTIDE SEQUENCE [LARGE SCALE GENOMIC DNA]</scope>
    <source>
        <strain evidence="2">Msb3</strain>
    </source>
</reference>
<evidence type="ECO:0000313" key="1">
    <source>
        <dbReference type="EMBL" id="VVD29636.1"/>
    </source>
</evidence>
<proteinExistence type="predicted"/>
<dbReference type="EMBL" id="LR699553">
    <property type="protein sequence ID" value="VVD29636.1"/>
    <property type="molecule type" value="Genomic_DNA"/>
</dbReference>
<organism evidence="1 2">
    <name type="scientific">Paraburkholderia dioscoreae</name>
    <dbReference type="NCBI Taxonomy" id="2604047"/>
    <lineage>
        <taxon>Bacteria</taxon>
        <taxon>Pseudomonadati</taxon>
        <taxon>Pseudomonadota</taxon>
        <taxon>Betaproteobacteria</taxon>
        <taxon>Burkholderiales</taxon>
        <taxon>Burkholderiaceae</taxon>
        <taxon>Paraburkholderia</taxon>
    </lineage>
</organism>
<name>A0A5Q4ZI50_9BURK</name>
<dbReference type="KEGG" id="pdio:PDMSB3_3180"/>
<keyword evidence="2" id="KW-1185">Reference proteome</keyword>
<evidence type="ECO:0000313" key="2">
    <source>
        <dbReference type="Proteomes" id="UP000325811"/>
    </source>
</evidence>
<dbReference type="AlphaFoldDB" id="A0A5Q4ZI50"/>
<dbReference type="Proteomes" id="UP000325811">
    <property type="component" value="Chromosome I"/>
</dbReference>
<protein>
    <submittedName>
        <fullName evidence="1">Uncharacterized protein</fullName>
    </submittedName>
</protein>
<accession>A0A5Q4ZI50</accession>
<sequence>MPGFSLHHNISKSLRCYKGETLCKPLFSKTVLQWQLACGPQPPTWRRKRPRQLCRQALKKCRIAVECNL</sequence>